<dbReference type="RefSeq" id="WP_021227639.1">
    <property type="nucleotide sequence ID" value="NZ_ATDP01000104.1"/>
</dbReference>
<evidence type="ECO:0000313" key="3">
    <source>
        <dbReference type="Proteomes" id="UP000015531"/>
    </source>
</evidence>
<dbReference type="Proteomes" id="UP000015531">
    <property type="component" value="Unassembled WGS sequence"/>
</dbReference>
<keyword evidence="1" id="KW-0472">Membrane</keyword>
<gene>
    <name evidence="2" type="ORF">RLDS_20765</name>
</gene>
<reference evidence="2 3" key="1">
    <citation type="journal article" date="2013" name="Genome Announc.">
        <title>Draft Genome Sequence of Sphingobium lactosutens Strain DS20T, Isolated from a Hexachlorocyclohexane Dumpsite.</title>
        <authorList>
            <person name="Kumar R."/>
            <person name="Dwivedi V."/>
            <person name="Negi V."/>
            <person name="Khurana J.P."/>
            <person name="Lal R."/>
        </authorList>
    </citation>
    <scope>NUCLEOTIDE SEQUENCE [LARGE SCALE GENOMIC DNA]</scope>
    <source>
        <strain evidence="2 3">DS20</strain>
    </source>
</reference>
<feature type="transmembrane region" description="Helical" evidence="1">
    <location>
        <begin position="88"/>
        <end position="110"/>
    </location>
</feature>
<dbReference type="PATRIC" id="fig|1331060.3.peg.4013"/>
<keyword evidence="3" id="KW-1185">Reference proteome</keyword>
<accession>T0HGP6</accession>
<organism evidence="2 3">
    <name type="scientific">Sphingobium lactosutens DS20</name>
    <dbReference type="NCBI Taxonomy" id="1331060"/>
    <lineage>
        <taxon>Bacteria</taxon>
        <taxon>Pseudomonadati</taxon>
        <taxon>Pseudomonadota</taxon>
        <taxon>Alphaproteobacteria</taxon>
        <taxon>Sphingomonadales</taxon>
        <taxon>Sphingomonadaceae</taxon>
        <taxon>Sphingobium</taxon>
    </lineage>
</organism>
<keyword evidence="1" id="KW-1133">Transmembrane helix</keyword>
<evidence type="ECO:0000256" key="1">
    <source>
        <dbReference type="SAM" id="Phobius"/>
    </source>
</evidence>
<proteinExistence type="predicted"/>
<comment type="caution">
    <text evidence="2">The sequence shown here is derived from an EMBL/GenBank/DDBJ whole genome shotgun (WGS) entry which is preliminary data.</text>
</comment>
<keyword evidence="1" id="KW-0812">Transmembrane</keyword>
<dbReference type="EMBL" id="ATDP01000104">
    <property type="protein sequence ID" value="EQB12187.1"/>
    <property type="molecule type" value="Genomic_DNA"/>
</dbReference>
<evidence type="ECO:0000313" key="2">
    <source>
        <dbReference type="EMBL" id="EQB12187.1"/>
    </source>
</evidence>
<dbReference type="AlphaFoldDB" id="T0HGP6"/>
<protein>
    <submittedName>
        <fullName evidence="2">Uncharacterized protein</fullName>
    </submittedName>
</protein>
<feature type="transmembrane region" description="Helical" evidence="1">
    <location>
        <begin position="45"/>
        <end position="67"/>
    </location>
</feature>
<sequence length="155" mass="16104">MSSLAAHIARETVVSAVISGAISAAFFFGLFGLDGVVPVRGWTGFAADFVPQSAPVALMACLVPALMARRAIRSGRLGASLRHTGMGLVRLALACAVLAALLGGAVAWLWTMSGLVSLNPVTALLIKVGYGALLGALVTRRMLHHMLRPFPIAKD</sequence>
<name>T0HGP6_9SPHN</name>
<feature type="transmembrane region" description="Helical" evidence="1">
    <location>
        <begin position="12"/>
        <end position="33"/>
    </location>
</feature>
<dbReference type="OrthoDB" id="7509450at2"/>
<dbReference type="eggNOG" id="ENOG502ZHY0">
    <property type="taxonomic scope" value="Bacteria"/>
</dbReference>
<feature type="transmembrane region" description="Helical" evidence="1">
    <location>
        <begin position="116"/>
        <end position="138"/>
    </location>
</feature>